<dbReference type="Gene3D" id="3.40.50.720">
    <property type="entry name" value="NAD(P)-binding Rossmann-like Domain"/>
    <property type="match status" value="1"/>
</dbReference>
<feature type="domain" description="AMP-dependent synthetase/ligase" evidence="4">
    <location>
        <begin position="29"/>
        <end position="346"/>
    </location>
</feature>
<dbReference type="InterPro" id="IPR000873">
    <property type="entry name" value="AMP-dep_synth/lig_dom"/>
</dbReference>
<dbReference type="SUPFAM" id="SSF56801">
    <property type="entry name" value="Acetyl-CoA synthetase-like"/>
    <property type="match status" value="1"/>
</dbReference>
<keyword evidence="1" id="KW-0596">Phosphopantetheine</keyword>
<dbReference type="InterPro" id="IPR036736">
    <property type="entry name" value="ACP-like_sf"/>
</dbReference>
<dbReference type="EMBL" id="KZ805766">
    <property type="protein sequence ID" value="PVH91860.1"/>
    <property type="molecule type" value="Genomic_DNA"/>
</dbReference>
<evidence type="ECO:0000259" key="5">
    <source>
        <dbReference type="Pfam" id="PF07993"/>
    </source>
</evidence>
<feature type="region of interest" description="Disordered" evidence="3">
    <location>
        <begin position="833"/>
        <end position="857"/>
    </location>
</feature>
<dbReference type="PROSITE" id="PS00455">
    <property type="entry name" value="AMP_BINDING"/>
    <property type="match status" value="1"/>
</dbReference>
<dbReference type="InterPro" id="IPR042099">
    <property type="entry name" value="ANL_N_sf"/>
</dbReference>
<dbReference type="OrthoDB" id="429813at2759"/>
<dbReference type="InterPro" id="IPR036291">
    <property type="entry name" value="NAD(P)-bd_dom_sf"/>
</dbReference>
<keyword evidence="7" id="KW-1185">Reference proteome</keyword>
<evidence type="ECO:0000256" key="2">
    <source>
        <dbReference type="ARBA" id="ARBA00022553"/>
    </source>
</evidence>
<evidence type="ECO:0000259" key="4">
    <source>
        <dbReference type="Pfam" id="PF00501"/>
    </source>
</evidence>
<organism evidence="6 7">
    <name type="scientific">Periconia macrospinosa</name>
    <dbReference type="NCBI Taxonomy" id="97972"/>
    <lineage>
        <taxon>Eukaryota</taxon>
        <taxon>Fungi</taxon>
        <taxon>Dikarya</taxon>
        <taxon>Ascomycota</taxon>
        <taxon>Pezizomycotina</taxon>
        <taxon>Dothideomycetes</taxon>
        <taxon>Pleosporomycetidae</taxon>
        <taxon>Pleosporales</taxon>
        <taxon>Massarineae</taxon>
        <taxon>Periconiaceae</taxon>
        <taxon>Periconia</taxon>
    </lineage>
</organism>
<dbReference type="PANTHER" id="PTHR43439:SF2">
    <property type="entry name" value="ENZYME, PUTATIVE (JCVI)-RELATED"/>
    <property type="match status" value="1"/>
</dbReference>
<evidence type="ECO:0000313" key="6">
    <source>
        <dbReference type="EMBL" id="PVH91860.1"/>
    </source>
</evidence>
<name>A0A2V1D1E9_9PLEO</name>
<dbReference type="Gene3D" id="3.40.50.12780">
    <property type="entry name" value="N-terminal domain of ligase-like"/>
    <property type="match status" value="1"/>
</dbReference>
<feature type="compositionally biased region" description="Polar residues" evidence="3">
    <location>
        <begin position="833"/>
        <end position="851"/>
    </location>
</feature>
<dbReference type="AlphaFoldDB" id="A0A2V1D1E9"/>
<dbReference type="Gene3D" id="1.10.1200.10">
    <property type="entry name" value="ACP-like"/>
    <property type="match status" value="1"/>
</dbReference>
<dbReference type="STRING" id="97972.A0A2V1D1E9"/>
<gene>
    <name evidence="6" type="ORF">DM02DRAFT_702590</name>
</gene>
<accession>A0A2V1D1E9</accession>
<evidence type="ECO:0000256" key="3">
    <source>
        <dbReference type="SAM" id="MobiDB-lite"/>
    </source>
</evidence>
<evidence type="ECO:0000256" key="1">
    <source>
        <dbReference type="ARBA" id="ARBA00022450"/>
    </source>
</evidence>
<keyword evidence="2" id="KW-0597">Phosphoprotein</keyword>
<dbReference type="PANTHER" id="PTHR43439">
    <property type="entry name" value="PHENYLACETATE-COENZYME A LIGASE"/>
    <property type="match status" value="1"/>
</dbReference>
<proteinExistence type="predicted"/>
<reference evidence="6 7" key="1">
    <citation type="journal article" date="2018" name="Sci. Rep.">
        <title>Comparative genomics provides insights into the lifestyle and reveals functional heterogeneity of dark septate endophytic fungi.</title>
        <authorList>
            <person name="Knapp D.G."/>
            <person name="Nemeth J.B."/>
            <person name="Barry K."/>
            <person name="Hainaut M."/>
            <person name="Henrissat B."/>
            <person name="Johnson J."/>
            <person name="Kuo A."/>
            <person name="Lim J.H.P."/>
            <person name="Lipzen A."/>
            <person name="Nolan M."/>
            <person name="Ohm R.A."/>
            <person name="Tamas L."/>
            <person name="Grigoriev I.V."/>
            <person name="Spatafora J.W."/>
            <person name="Nagy L.G."/>
            <person name="Kovacs G.M."/>
        </authorList>
    </citation>
    <scope>NUCLEOTIDE SEQUENCE [LARGE SCALE GENOMIC DNA]</scope>
    <source>
        <strain evidence="6 7">DSE2036</strain>
    </source>
</reference>
<dbReference type="Pfam" id="PF23562">
    <property type="entry name" value="AMP-binding_C_3"/>
    <property type="match status" value="1"/>
</dbReference>
<dbReference type="InterPro" id="IPR051414">
    <property type="entry name" value="Adenylate-forming_Reductase"/>
</dbReference>
<feature type="domain" description="Thioester reductase (TE)" evidence="5">
    <location>
        <begin position="690"/>
        <end position="957"/>
    </location>
</feature>
<dbReference type="InterPro" id="IPR013120">
    <property type="entry name" value="FAR_NAD-bd"/>
</dbReference>
<dbReference type="Pfam" id="PF07993">
    <property type="entry name" value="NAD_binding_4"/>
    <property type="match status" value="1"/>
</dbReference>
<protein>
    <submittedName>
        <fullName evidence="6">Acetyl-CoA synthetase-like protein</fullName>
    </submittedName>
</protein>
<dbReference type="SUPFAM" id="SSF51735">
    <property type="entry name" value="NAD(P)-binding Rossmann-fold domains"/>
    <property type="match status" value="1"/>
</dbReference>
<dbReference type="Pfam" id="PF00501">
    <property type="entry name" value="AMP-binding"/>
    <property type="match status" value="1"/>
</dbReference>
<evidence type="ECO:0000313" key="7">
    <source>
        <dbReference type="Proteomes" id="UP000244855"/>
    </source>
</evidence>
<dbReference type="Proteomes" id="UP000244855">
    <property type="component" value="Unassembled WGS sequence"/>
</dbReference>
<dbReference type="InterPro" id="IPR020845">
    <property type="entry name" value="AMP-binding_CS"/>
</dbReference>
<sequence length="1093" mass="119551">MVPNYGSRLLPVVLDEIAEQQPDLIYARIPLTTNISDGFKAVTFADIASATNYVAAWIESTYGRSTNFSTIVYMGVSDLRYVVVFLAAVKCGYKILLPSMRNSAWMNASLIEQTEGSILLYAPEVEALVKPLLDYRPGLQLHPIQPLETLIHPNSPPYPYQKTYAEAQWDPVLILHSSGSTGAPRPIQMYNATFAVADNDRNLPQLPGRINQNWSLWDFPQKSHFFSSFPPFHLAGFSAMVFLPIYYTNSTPVLLPPGRPPTGHLVSELMDHFPLKCIFCPPITAEQLVQEPDGLKKCNNLNFILYGGGPLSQDAGDALSKVTDVCQFFGQTETGALHALVPRRENWASLEWHPVQETVMEPSVDGAFEMVFHRNPDLIGYRAVSCNFPDMEVYRTKDLFKPVPDKPGLWRFYGRADDIIVLSNGEKFNPVPSEISIGAHPLVAGALVIGDGYPQATLVLELKDPSQDHTEVLREVWPTVEKANAEAPAHAKITRDKVVVASKDHDFERSPKGTIVRRATGRKFEEQVAKLFLENVLDNSSGLTLNPPYDLAAFRQLVSDAVSIAFKGHSVDGTDDFFVLGLDSLQTTEIITSVKSGILSGKPDHNVSWITPKLVYEHPSITSLSTALHSHLTSQTNNHKPHGPETPEARTNRLTSTVKKYTSLLPKTTTTQQTPTLHHPQTTTNLHVLLTGSTGSLGTQILLQLTSNPRVSTITCLDRSPNALDRITSSLSTWTHPPPTLPFTSNISFHQADYADPNLGLDAKTFTELRNTVNVIIHNAWTVDFNHALSSFEPVHLNGVLNLIHFSASSRLRPRIAFVSSISSVGNWFSTLQSQTQSPPRRTDSPISPTTHPDKRLIPEAIPASPAAALPFGYAESKAVAERVLADAARREPAMIPVSILRVGQIAGPKSTDNGATWNEHEWFPLLVKTAKAMGKMPEGGMADVDWVPVDVAAQAVVELSLIPTSSQPSCSSSSSDECDDALQVYHILNPNPIPWSAFLSSLLPLISPSSPFSTVPLVDWVAALSEVDAHDAQAVAAAPAVKILDFFRGIAGAGGSGVSLSTEKAVGRSEALREVGGVKGEWVERWMRAWGV</sequence>